<feature type="transmembrane region" description="Helical" evidence="3">
    <location>
        <begin position="173"/>
        <end position="193"/>
    </location>
</feature>
<dbReference type="SUPFAM" id="SSF103481">
    <property type="entry name" value="Multidrug resistance efflux transporter EmrE"/>
    <property type="match status" value="1"/>
</dbReference>
<dbReference type="PANTHER" id="PTHR23051">
    <property type="entry name" value="SOLUTE CARRIER FAMILY 35, MEMBER F5"/>
    <property type="match status" value="1"/>
</dbReference>
<feature type="domain" description="EamA" evidence="4">
    <location>
        <begin position="140"/>
        <end position="218"/>
    </location>
</feature>
<comment type="subcellular location">
    <subcellularLocation>
        <location evidence="1">Membrane</location>
        <topology evidence="1">Multi-pass membrane protein</topology>
    </subcellularLocation>
</comment>
<accession>A0A7I8LCJ7</accession>
<dbReference type="PANTHER" id="PTHR23051:SF12">
    <property type="entry name" value="OS04G0645600 PROTEIN"/>
    <property type="match status" value="1"/>
</dbReference>
<gene>
    <name evidence="5" type="ORF">SI8410_14018210</name>
</gene>
<dbReference type="EMBL" id="LR746277">
    <property type="protein sequence ID" value="CAA7407532.1"/>
    <property type="molecule type" value="Genomic_DNA"/>
</dbReference>
<evidence type="ECO:0000259" key="4">
    <source>
        <dbReference type="Pfam" id="PF00892"/>
    </source>
</evidence>
<feature type="transmembrane region" description="Helical" evidence="3">
    <location>
        <begin position="205"/>
        <end position="224"/>
    </location>
</feature>
<feature type="transmembrane region" description="Helical" evidence="3">
    <location>
        <begin position="146"/>
        <end position="167"/>
    </location>
</feature>
<keyword evidence="3" id="KW-0812">Transmembrane</keyword>
<feature type="transmembrane region" description="Helical" evidence="3">
    <location>
        <begin position="244"/>
        <end position="264"/>
    </location>
</feature>
<evidence type="ECO:0000256" key="1">
    <source>
        <dbReference type="ARBA" id="ARBA00004141"/>
    </source>
</evidence>
<protein>
    <recommendedName>
        <fullName evidence="4">EamA domain-containing protein</fullName>
    </recommendedName>
</protein>
<evidence type="ECO:0000313" key="5">
    <source>
        <dbReference type="EMBL" id="CAA7407532.1"/>
    </source>
</evidence>
<dbReference type="AlphaFoldDB" id="A0A7I8LCJ7"/>
<feature type="transmembrane region" description="Helical" evidence="3">
    <location>
        <begin position="276"/>
        <end position="293"/>
    </location>
</feature>
<name>A0A7I8LCJ7_SPIIN</name>
<sequence>MGWRYKAGLVLIGTVVIIWVTSAEVTQSIFNDYRQPFAITYLGASLMVVYLPISFIKDWLCGVFRKHSRRSSRNVELARKSSGILAPPLNYVEMEKTLEMELQSSLARKDSEPDLSSQEEGVPFIAKRKDEVDSVRTKKEFTTKEIAMYGLYLAPIWFMTEYLSNAALARTSVASTTVLSSTSGLFTLFISVLMGQDSLNVAKVVAVLVSMAGVAMTTLGKTWAADESRLNPSTVGERSLVGDLFSFLSAMSYGLFTVLLKKFAGEEGEEVDVQKLFGYVGLFTLVALWWLVWPLTALGIEPKFTIPHSAKMEEVVLVNGFVGSVLSDYFWALCVVWTTPLVATLGMSLTIPLAMVADMMIHGRHYSAIYVLGSAQVFAGFVIANAADWLARKLGF</sequence>
<feature type="transmembrane region" description="Helical" evidence="3">
    <location>
        <begin position="368"/>
        <end position="387"/>
    </location>
</feature>
<organism evidence="5 6">
    <name type="scientific">Spirodela intermedia</name>
    <name type="common">Intermediate duckweed</name>
    <dbReference type="NCBI Taxonomy" id="51605"/>
    <lineage>
        <taxon>Eukaryota</taxon>
        <taxon>Viridiplantae</taxon>
        <taxon>Streptophyta</taxon>
        <taxon>Embryophyta</taxon>
        <taxon>Tracheophyta</taxon>
        <taxon>Spermatophyta</taxon>
        <taxon>Magnoliopsida</taxon>
        <taxon>Liliopsida</taxon>
        <taxon>Araceae</taxon>
        <taxon>Lemnoideae</taxon>
        <taxon>Spirodela</taxon>
    </lineage>
</organism>
<dbReference type="OrthoDB" id="1436450at2759"/>
<feature type="transmembrane region" description="Helical" evidence="3">
    <location>
        <begin position="329"/>
        <end position="356"/>
    </location>
</feature>
<proteinExistence type="inferred from homology"/>
<comment type="similarity">
    <text evidence="2">Belongs to the drug/metabolite transporter (DMT) superfamily. Plant drug/metabolite exporter (P-DME) (TC 2.A.7.4) family.</text>
</comment>
<dbReference type="Proteomes" id="UP000663760">
    <property type="component" value="Chromosome 14"/>
</dbReference>
<reference evidence="5" key="1">
    <citation type="submission" date="2020-02" db="EMBL/GenBank/DDBJ databases">
        <authorList>
            <person name="Scholz U."/>
            <person name="Mascher M."/>
            <person name="Fiebig A."/>
        </authorList>
    </citation>
    <scope>NUCLEOTIDE SEQUENCE</scope>
</reference>
<evidence type="ECO:0000256" key="3">
    <source>
        <dbReference type="SAM" id="Phobius"/>
    </source>
</evidence>
<dbReference type="InterPro" id="IPR037185">
    <property type="entry name" value="EmrE-like"/>
</dbReference>
<keyword evidence="3" id="KW-1133">Transmembrane helix</keyword>
<keyword evidence="6" id="KW-1185">Reference proteome</keyword>
<feature type="transmembrane region" description="Helical" evidence="3">
    <location>
        <begin position="39"/>
        <end position="60"/>
    </location>
</feature>
<keyword evidence="3" id="KW-0472">Membrane</keyword>
<dbReference type="InterPro" id="IPR000620">
    <property type="entry name" value="EamA_dom"/>
</dbReference>
<dbReference type="Pfam" id="PF00892">
    <property type="entry name" value="EamA"/>
    <property type="match status" value="1"/>
</dbReference>
<dbReference type="GO" id="GO:0016020">
    <property type="term" value="C:membrane"/>
    <property type="evidence" value="ECO:0007669"/>
    <property type="project" value="InterPro"/>
</dbReference>
<evidence type="ECO:0000256" key="2">
    <source>
        <dbReference type="ARBA" id="ARBA00007635"/>
    </source>
</evidence>
<evidence type="ECO:0000313" key="6">
    <source>
        <dbReference type="Proteomes" id="UP000663760"/>
    </source>
</evidence>